<dbReference type="EMBL" id="JARQZJ010000035">
    <property type="protein sequence ID" value="KAK9876200.1"/>
    <property type="molecule type" value="Genomic_DNA"/>
</dbReference>
<sequence length="60" mass="6905">RPFVAGDRSEKVRIVLCSIRRTVRPHTSVVAGQNLWELGWKVTMHPYRPDVTPSLGEFEE</sequence>
<proteinExistence type="predicted"/>
<dbReference type="Proteomes" id="UP001431783">
    <property type="component" value="Unassembled WGS sequence"/>
</dbReference>
<keyword evidence="2" id="KW-1185">Reference proteome</keyword>
<comment type="caution">
    <text evidence="1">The sequence shown here is derived from an EMBL/GenBank/DDBJ whole genome shotgun (WGS) entry which is preliminary data.</text>
</comment>
<protein>
    <submittedName>
        <fullName evidence="1">Uncharacterized protein</fullName>
    </submittedName>
</protein>
<organism evidence="1 2">
    <name type="scientific">Henosepilachna vigintioctopunctata</name>
    <dbReference type="NCBI Taxonomy" id="420089"/>
    <lineage>
        <taxon>Eukaryota</taxon>
        <taxon>Metazoa</taxon>
        <taxon>Ecdysozoa</taxon>
        <taxon>Arthropoda</taxon>
        <taxon>Hexapoda</taxon>
        <taxon>Insecta</taxon>
        <taxon>Pterygota</taxon>
        <taxon>Neoptera</taxon>
        <taxon>Endopterygota</taxon>
        <taxon>Coleoptera</taxon>
        <taxon>Polyphaga</taxon>
        <taxon>Cucujiformia</taxon>
        <taxon>Coccinelloidea</taxon>
        <taxon>Coccinellidae</taxon>
        <taxon>Epilachninae</taxon>
        <taxon>Epilachnini</taxon>
        <taxon>Henosepilachna</taxon>
    </lineage>
</organism>
<accession>A0AAW1U7R7</accession>
<dbReference type="AlphaFoldDB" id="A0AAW1U7R7"/>
<evidence type="ECO:0000313" key="1">
    <source>
        <dbReference type="EMBL" id="KAK9876200.1"/>
    </source>
</evidence>
<reference evidence="1 2" key="1">
    <citation type="submission" date="2023-03" db="EMBL/GenBank/DDBJ databases">
        <title>Genome insight into feeding habits of ladybird beetles.</title>
        <authorList>
            <person name="Li H.-S."/>
            <person name="Huang Y.-H."/>
            <person name="Pang H."/>
        </authorList>
    </citation>
    <scope>NUCLEOTIDE SEQUENCE [LARGE SCALE GENOMIC DNA]</scope>
    <source>
        <strain evidence="1">SYSU_2023b</strain>
        <tissue evidence="1">Whole body</tissue>
    </source>
</reference>
<name>A0AAW1U7R7_9CUCU</name>
<evidence type="ECO:0000313" key="2">
    <source>
        <dbReference type="Proteomes" id="UP001431783"/>
    </source>
</evidence>
<feature type="non-terminal residue" evidence="1">
    <location>
        <position position="1"/>
    </location>
</feature>
<gene>
    <name evidence="1" type="ORF">WA026_011325</name>
</gene>